<evidence type="ECO:0000256" key="4">
    <source>
        <dbReference type="ARBA" id="ARBA00012219"/>
    </source>
</evidence>
<keyword evidence="8 15" id="KW-0566">Pantothenate biosynthesis</keyword>
<dbReference type="EC" id="6.3.2.1" evidence="4 15"/>
<evidence type="ECO:0000256" key="1">
    <source>
        <dbReference type="ARBA" id="ARBA00004496"/>
    </source>
</evidence>
<evidence type="ECO:0000256" key="10">
    <source>
        <dbReference type="ARBA" id="ARBA00022840"/>
    </source>
</evidence>
<evidence type="ECO:0000256" key="13">
    <source>
        <dbReference type="ARBA" id="ARBA00055042"/>
    </source>
</evidence>
<feature type="binding site" evidence="15">
    <location>
        <position position="161"/>
    </location>
    <ligand>
        <name>(R)-pantoate</name>
        <dbReference type="ChEBI" id="CHEBI:15980"/>
    </ligand>
</feature>
<dbReference type="EMBL" id="JASATX010000002">
    <property type="protein sequence ID" value="MDI2098460.1"/>
    <property type="molecule type" value="Genomic_DNA"/>
</dbReference>
<dbReference type="HAMAP" id="MF_00158">
    <property type="entry name" value="PanC"/>
    <property type="match status" value="1"/>
</dbReference>
<dbReference type="InterPro" id="IPR014729">
    <property type="entry name" value="Rossmann-like_a/b/a_fold"/>
</dbReference>
<evidence type="ECO:0000313" key="17">
    <source>
        <dbReference type="Proteomes" id="UP001321506"/>
    </source>
</evidence>
<evidence type="ECO:0000256" key="7">
    <source>
        <dbReference type="ARBA" id="ARBA00022598"/>
    </source>
</evidence>
<feature type="binding site" evidence="15">
    <location>
        <position position="68"/>
    </location>
    <ligand>
        <name>(R)-pantoate</name>
        <dbReference type="ChEBI" id="CHEBI:15980"/>
    </ligand>
</feature>
<protein>
    <recommendedName>
        <fullName evidence="5 15">Pantothenate synthetase</fullName>
        <shortName evidence="15">PS</shortName>
        <ecNumber evidence="4 15">6.3.2.1</ecNumber>
    </recommendedName>
    <alternativeName>
        <fullName evidence="14 15">Pantoate--beta-alanine ligase</fullName>
    </alternativeName>
    <alternativeName>
        <fullName evidence="11 15">Pantoate-activating enzyme</fullName>
    </alternativeName>
</protein>
<comment type="pathway">
    <text evidence="2 15">Cofactor biosynthesis; (R)-pantothenate biosynthesis; (R)-pantothenate from (R)-pantoate and beta-alanine: step 1/1.</text>
</comment>
<organism evidence="16 17">
    <name type="scientific">Ruicaihuangia caeni</name>
    <dbReference type="NCBI Taxonomy" id="3042517"/>
    <lineage>
        <taxon>Bacteria</taxon>
        <taxon>Bacillati</taxon>
        <taxon>Actinomycetota</taxon>
        <taxon>Actinomycetes</taxon>
        <taxon>Micrococcales</taxon>
        <taxon>Microbacteriaceae</taxon>
        <taxon>Ruicaihuangia</taxon>
    </lineage>
</organism>
<dbReference type="GO" id="GO:0015940">
    <property type="term" value="P:pantothenate biosynthetic process"/>
    <property type="evidence" value="ECO:0007669"/>
    <property type="project" value="UniProtKB-UniRule"/>
</dbReference>
<dbReference type="Gene3D" id="3.30.1300.10">
    <property type="entry name" value="Pantoate-beta-alanine ligase, C-terminal domain"/>
    <property type="match status" value="1"/>
</dbReference>
<keyword evidence="7 15" id="KW-0436">Ligase</keyword>
<dbReference type="FunFam" id="3.40.50.620:FF:000114">
    <property type="entry name" value="Pantothenate synthetase"/>
    <property type="match status" value="1"/>
</dbReference>
<dbReference type="Pfam" id="PF02569">
    <property type="entry name" value="Pantoate_ligase"/>
    <property type="match status" value="1"/>
</dbReference>
<evidence type="ECO:0000256" key="3">
    <source>
        <dbReference type="ARBA" id="ARBA00009256"/>
    </source>
</evidence>
<dbReference type="SUPFAM" id="SSF52374">
    <property type="entry name" value="Nucleotidylyl transferase"/>
    <property type="match status" value="1"/>
</dbReference>
<comment type="catalytic activity">
    <reaction evidence="12 15">
        <text>(R)-pantoate + beta-alanine + ATP = (R)-pantothenate + AMP + diphosphate + H(+)</text>
        <dbReference type="Rhea" id="RHEA:10912"/>
        <dbReference type="ChEBI" id="CHEBI:15378"/>
        <dbReference type="ChEBI" id="CHEBI:15980"/>
        <dbReference type="ChEBI" id="CHEBI:29032"/>
        <dbReference type="ChEBI" id="CHEBI:30616"/>
        <dbReference type="ChEBI" id="CHEBI:33019"/>
        <dbReference type="ChEBI" id="CHEBI:57966"/>
        <dbReference type="ChEBI" id="CHEBI:456215"/>
        <dbReference type="EC" id="6.3.2.1"/>
    </reaction>
</comment>
<dbReference type="NCBIfam" id="TIGR00125">
    <property type="entry name" value="cyt_tran_rel"/>
    <property type="match status" value="1"/>
</dbReference>
<feature type="binding site" evidence="15">
    <location>
        <position position="184"/>
    </location>
    <ligand>
        <name>ATP</name>
        <dbReference type="ChEBI" id="CHEBI:30616"/>
    </ligand>
</feature>
<evidence type="ECO:0000313" key="16">
    <source>
        <dbReference type="EMBL" id="MDI2098460.1"/>
    </source>
</evidence>
<proteinExistence type="inferred from homology"/>
<gene>
    <name evidence="15 16" type="primary">panC</name>
    <name evidence="16" type="ORF">QF206_05720</name>
</gene>
<dbReference type="GO" id="GO:0005524">
    <property type="term" value="F:ATP binding"/>
    <property type="evidence" value="ECO:0007669"/>
    <property type="project" value="UniProtKB-KW"/>
</dbReference>
<dbReference type="AlphaFoldDB" id="A0AAW6TAX2"/>
<evidence type="ECO:0000256" key="14">
    <source>
        <dbReference type="ARBA" id="ARBA00077433"/>
    </source>
</evidence>
<feature type="binding site" evidence="15">
    <location>
        <position position="68"/>
    </location>
    <ligand>
        <name>beta-alanine</name>
        <dbReference type="ChEBI" id="CHEBI:57966"/>
    </ligand>
</feature>
<evidence type="ECO:0000256" key="15">
    <source>
        <dbReference type="HAMAP-Rule" id="MF_00158"/>
    </source>
</evidence>
<evidence type="ECO:0000256" key="6">
    <source>
        <dbReference type="ARBA" id="ARBA00022490"/>
    </source>
</evidence>
<evidence type="ECO:0000256" key="9">
    <source>
        <dbReference type="ARBA" id="ARBA00022741"/>
    </source>
</evidence>
<keyword evidence="10 15" id="KW-0067">ATP-binding</keyword>
<feature type="binding site" evidence="15">
    <location>
        <begin position="192"/>
        <end position="195"/>
    </location>
    <ligand>
        <name>ATP</name>
        <dbReference type="ChEBI" id="CHEBI:30616"/>
    </ligand>
</feature>
<comment type="subcellular location">
    <subcellularLocation>
        <location evidence="1 15">Cytoplasm</location>
    </subcellularLocation>
</comment>
<dbReference type="NCBIfam" id="TIGR00018">
    <property type="entry name" value="panC"/>
    <property type="match status" value="1"/>
</dbReference>
<comment type="subunit">
    <text evidence="15">Homodimer.</text>
</comment>
<name>A0AAW6TAX2_9MICO</name>
<dbReference type="Proteomes" id="UP001321506">
    <property type="component" value="Unassembled WGS sequence"/>
</dbReference>
<dbReference type="Gene3D" id="3.40.50.620">
    <property type="entry name" value="HUPs"/>
    <property type="match status" value="1"/>
</dbReference>
<dbReference type="GO" id="GO:0005829">
    <property type="term" value="C:cytosol"/>
    <property type="evidence" value="ECO:0007669"/>
    <property type="project" value="TreeGrafter"/>
</dbReference>
<accession>A0AAW6TAX2</accession>
<dbReference type="PANTHER" id="PTHR21299:SF1">
    <property type="entry name" value="PANTOATE--BETA-ALANINE LIGASE"/>
    <property type="match status" value="1"/>
</dbReference>
<dbReference type="PANTHER" id="PTHR21299">
    <property type="entry name" value="CYTIDYLATE KINASE/PANTOATE-BETA-ALANINE LIGASE"/>
    <property type="match status" value="1"/>
</dbReference>
<evidence type="ECO:0000256" key="8">
    <source>
        <dbReference type="ARBA" id="ARBA00022655"/>
    </source>
</evidence>
<feature type="binding site" evidence="15">
    <location>
        <begin position="37"/>
        <end position="44"/>
    </location>
    <ligand>
        <name>ATP</name>
        <dbReference type="ChEBI" id="CHEBI:30616"/>
    </ligand>
</feature>
<evidence type="ECO:0000256" key="11">
    <source>
        <dbReference type="ARBA" id="ARBA00032806"/>
    </source>
</evidence>
<feature type="binding site" evidence="15">
    <location>
        <begin position="155"/>
        <end position="158"/>
    </location>
    <ligand>
        <name>ATP</name>
        <dbReference type="ChEBI" id="CHEBI:30616"/>
    </ligand>
</feature>
<keyword evidence="6 15" id="KW-0963">Cytoplasm</keyword>
<dbReference type="InterPro" id="IPR042176">
    <property type="entry name" value="Pantoate_ligase_C"/>
</dbReference>
<keyword evidence="17" id="KW-1185">Reference proteome</keyword>
<dbReference type="CDD" id="cd00560">
    <property type="entry name" value="PanC"/>
    <property type="match status" value="1"/>
</dbReference>
<comment type="function">
    <text evidence="13 15">Catalyzes the condensation of pantoate with beta-alanine in an ATP-dependent reaction via a pantoyl-adenylate intermediate.</text>
</comment>
<evidence type="ECO:0000256" key="5">
    <source>
        <dbReference type="ARBA" id="ARBA00014155"/>
    </source>
</evidence>
<feature type="active site" description="Proton donor" evidence="15">
    <location>
        <position position="44"/>
    </location>
</feature>
<evidence type="ECO:0000256" key="2">
    <source>
        <dbReference type="ARBA" id="ARBA00004990"/>
    </source>
</evidence>
<dbReference type="InterPro" id="IPR004821">
    <property type="entry name" value="Cyt_trans-like"/>
</dbReference>
<reference evidence="16 17" key="1">
    <citation type="submission" date="2023-04" db="EMBL/GenBank/DDBJ databases">
        <title>Klugiella caeni sp. nov. isolated from the sludge of biochemical tank.</title>
        <authorList>
            <person name="Geng K."/>
        </authorList>
    </citation>
    <scope>NUCLEOTIDE SEQUENCE [LARGE SCALE GENOMIC DNA]</scope>
    <source>
        <strain evidence="16 17">YN-L-19</strain>
    </source>
</reference>
<keyword evidence="9 15" id="KW-0547">Nucleotide-binding</keyword>
<dbReference type="RefSeq" id="WP_281488252.1">
    <property type="nucleotide sequence ID" value="NZ_JASATX010000002.1"/>
</dbReference>
<dbReference type="GO" id="GO:0004592">
    <property type="term" value="F:pantoate-beta-alanine ligase activity"/>
    <property type="evidence" value="ECO:0007669"/>
    <property type="project" value="UniProtKB-UniRule"/>
</dbReference>
<sequence>MTQSISRPEVITSIADLRERLRGARMQGADIALVPTMGALHDGHLALVDRAVQLADTVVVSIFVNPLQFGAGEDLDRYPRTLEADLEALATRGAHLVFAPSASEMYPHGETATRVTAGPVGSTFEGASRPGHFDGMLTVVAKLFNIVQPRVAVFGEKDAQQVFLVKQMVADLDLPVSIEVVDIVRDAEGLALSSRNRYLSDQEREQALALCRALAATHDAATEGAGVDAALNAGREVLGTASGVDPDYFEIVDTATFEPVGARFRGDARAVVAARVGSARLIDTRAVRFA</sequence>
<evidence type="ECO:0000256" key="12">
    <source>
        <dbReference type="ARBA" id="ARBA00048258"/>
    </source>
</evidence>
<comment type="miscellaneous">
    <text evidence="15">The reaction proceeds by a bi uni uni bi ping pong mechanism.</text>
</comment>
<comment type="caution">
    <text evidence="16">The sequence shown here is derived from an EMBL/GenBank/DDBJ whole genome shotgun (WGS) entry which is preliminary data.</text>
</comment>
<comment type="similarity">
    <text evidence="3 15">Belongs to the pantothenate synthetase family.</text>
</comment>
<dbReference type="InterPro" id="IPR003721">
    <property type="entry name" value="Pantoate_ligase"/>
</dbReference>